<feature type="compositionally biased region" description="Polar residues" evidence="7">
    <location>
        <begin position="372"/>
        <end position="385"/>
    </location>
</feature>
<evidence type="ECO:0000256" key="1">
    <source>
        <dbReference type="ARBA" id="ARBA00004123"/>
    </source>
</evidence>
<feature type="region of interest" description="Disordered" evidence="7">
    <location>
        <begin position="296"/>
        <end position="327"/>
    </location>
</feature>
<keyword evidence="4" id="KW-0238">DNA-binding</keyword>
<feature type="compositionally biased region" description="Polar residues" evidence="7">
    <location>
        <begin position="316"/>
        <end position="326"/>
    </location>
</feature>
<keyword evidence="5" id="KW-0804">Transcription</keyword>
<gene>
    <name evidence="9" type="ORF">IFM89_014689</name>
</gene>
<evidence type="ECO:0000313" key="10">
    <source>
        <dbReference type="Proteomes" id="UP000631114"/>
    </source>
</evidence>
<dbReference type="Proteomes" id="UP000631114">
    <property type="component" value="Unassembled WGS sequence"/>
</dbReference>
<dbReference type="OrthoDB" id="1928614at2759"/>
<evidence type="ECO:0000259" key="8">
    <source>
        <dbReference type="PROSITE" id="PS50217"/>
    </source>
</evidence>
<feature type="region of interest" description="Disordered" evidence="7">
    <location>
        <begin position="369"/>
        <end position="412"/>
    </location>
</feature>
<dbReference type="InterPro" id="IPR004827">
    <property type="entry name" value="bZIP"/>
</dbReference>
<feature type="region of interest" description="Disordered" evidence="7">
    <location>
        <begin position="445"/>
        <end position="470"/>
    </location>
</feature>
<dbReference type="InterPro" id="IPR046347">
    <property type="entry name" value="bZIP_sf"/>
</dbReference>
<keyword evidence="6" id="KW-0539">Nucleus</keyword>
<proteinExistence type="inferred from homology"/>
<feature type="compositionally biased region" description="Basic and acidic residues" evidence="7">
    <location>
        <begin position="390"/>
        <end position="410"/>
    </location>
</feature>
<evidence type="ECO:0000256" key="2">
    <source>
        <dbReference type="ARBA" id="ARBA00007163"/>
    </source>
</evidence>
<dbReference type="PANTHER" id="PTHR45967:SF28">
    <property type="entry name" value="BASIC-LEUCINE ZIPPER (BZIP) TRANSCRIPTION FACTOR FAMILY PROTEIN"/>
    <property type="match status" value="1"/>
</dbReference>
<dbReference type="PANTHER" id="PTHR45967">
    <property type="entry name" value="G-BOX-BINDING FACTOR 3-RELATED"/>
    <property type="match status" value="1"/>
</dbReference>
<evidence type="ECO:0000256" key="4">
    <source>
        <dbReference type="ARBA" id="ARBA00023125"/>
    </source>
</evidence>
<feature type="compositionally biased region" description="Polar residues" evidence="7">
    <location>
        <begin position="147"/>
        <end position="157"/>
    </location>
</feature>
<reference evidence="9 10" key="1">
    <citation type="submission" date="2020-10" db="EMBL/GenBank/DDBJ databases">
        <title>The Coptis chinensis genome and diversification of protoberbering-type alkaloids.</title>
        <authorList>
            <person name="Wang B."/>
            <person name="Shu S."/>
            <person name="Song C."/>
            <person name="Liu Y."/>
        </authorList>
    </citation>
    <scope>NUCLEOTIDE SEQUENCE [LARGE SCALE GENOMIC DNA]</scope>
    <source>
        <strain evidence="9">HL-2020</strain>
        <tissue evidence="9">Leaf</tissue>
    </source>
</reference>
<accession>A0A835HAX3</accession>
<dbReference type="InterPro" id="IPR044827">
    <property type="entry name" value="GBF-like"/>
</dbReference>
<evidence type="ECO:0000256" key="6">
    <source>
        <dbReference type="ARBA" id="ARBA00023242"/>
    </source>
</evidence>
<evidence type="ECO:0000256" key="3">
    <source>
        <dbReference type="ARBA" id="ARBA00023015"/>
    </source>
</evidence>
<sequence>MAADETDNKEEEIRVLFSASVSSCSSSSCSVSNNNNKVKKEVVVVVDEMVENELDAARALADFAQLALLESENSSTSINWGNKRRRSLKRCVQNEPVPDGKNFKSCSSDLVVVQEAPVEDNQSHKKVRKNVMTRTVKAEPDLELPRSTPQCSTSCVSSGGGGGGRPRHQLTEAEKEAKRIRRILANRESARQTIRRRQAMCDELTKKAADLALYNESMKREKELIMKEYQLLMDKNKLLKEQIARTIKAEKEEVPLNTVKGVSSLSGKQQPLHVYNRPTITPFVWSPMIQSLDPVHTQPLPDDPTVSTCKRESSDEQGNSLGTTGPRSPFYIMPGQWFFPIGNGLYPPPLESFCLLNKQEDVSLVDPCDQGASLTDTQNNENHQLPSYREVIRDDFSPKENKSPDNRPDTSIRLATSEENPLGASNHVLVSHRCVDPAMPNKCENTFQHDSASKEESGSPTGSHTGTVFPDNKWGLDAYKNKKLMEATVAAEARKRRKELTRLKNLNGRQVRLQC</sequence>
<evidence type="ECO:0000256" key="7">
    <source>
        <dbReference type="SAM" id="MobiDB-lite"/>
    </source>
</evidence>
<dbReference type="SUPFAM" id="SSF57959">
    <property type="entry name" value="Leucine zipper domain"/>
    <property type="match status" value="1"/>
</dbReference>
<dbReference type="GO" id="GO:0003700">
    <property type="term" value="F:DNA-binding transcription factor activity"/>
    <property type="evidence" value="ECO:0007669"/>
    <property type="project" value="InterPro"/>
</dbReference>
<keyword evidence="3" id="KW-0805">Transcription regulation</keyword>
<dbReference type="AlphaFoldDB" id="A0A835HAX3"/>
<feature type="domain" description="BZIP" evidence="8">
    <location>
        <begin position="176"/>
        <end position="239"/>
    </location>
</feature>
<dbReference type="GO" id="GO:0005634">
    <property type="term" value="C:nucleus"/>
    <property type="evidence" value="ECO:0007669"/>
    <property type="project" value="UniProtKB-SubCell"/>
</dbReference>
<dbReference type="EMBL" id="JADFTS010000007">
    <property type="protein sequence ID" value="KAF9596975.1"/>
    <property type="molecule type" value="Genomic_DNA"/>
</dbReference>
<feature type="region of interest" description="Disordered" evidence="7">
    <location>
        <begin position="141"/>
        <end position="174"/>
    </location>
</feature>
<evidence type="ECO:0000313" key="9">
    <source>
        <dbReference type="EMBL" id="KAF9596975.1"/>
    </source>
</evidence>
<dbReference type="GO" id="GO:0043565">
    <property type="term" value="F:sequence-specific DNA binding"/>
    <property type="evidence" value="ECO:0007669"/>
    <property type="project" value="InterPro"/>
</dbReference>
<comment type="caution">
    <text evidence="9">The sequence shown here is derived from an EMBL/GenBank/DDBJ whole genome shotgun (WGS) entry which is preliminary data.</text>
</comment>
<evidence type="ECO:0000256" key="5">
    <source>
        <dbReference type="ARBA" id="ARBA00023163"/>
    </source>
</evidence>
<dbReference type="CDD" id="cd14702">
    <property type="entry name" value="bZIP_plant_GBF1"/>
    <property type="match status" value="1"/>
</dbReference>
<dbReference type="InterPro" id="IPR045314">
    <property type="entry name" value="bZIP_plant_GBF1"/>
</dbReference>
<keyword evidence="10" id="KW-1185">Reference proteome</keyword>
<organism evidence="9 10">
    <name type="scientific">Coptis chinensis</name>
    <dbReference type="NCBI Taxonomy" id="261450"/>
    <lineage>
        <taxon>Eukaryota</taxon>
        <taxon>Viridiplantae</taxon>
        <taxon>Streptophyta</taxon>
        <taxon>Embryophyta</taxon>
        <taxon>Tracheophyta</taxon>
        <taxon>Spermatophyta</taxon>
        <taxon>Magnoliopsida</taxon>
        <taxon>Ranunculales</taxon>
        <taxon>Ranunculaceae</taxon>
        <taxon>Coptidoideae</taxon>
        <taxon>Coptis</taxon>
    </lineage>
</organism>
<comment type="similarity">
    <text evidence="2">Belongs to the bZIP family.</text>
</comment>
<comment type="subcellular location">
    <subcellularLocation>
        <location evidence="1">Nucleus</location>
    </subcellularLocation>
</comment>
<protein>
    <recommendedName>
        <fullName evidence="8">BZIP domain-containing protein</fullName>
    </recommendedName>
</protein>
<name>A0A835HAX3_9MAGN</name>
<dbReference type="SMART" id="SM00338">
    <property type="entry name" value="BRLZ"/>
    <property type="match status" value="1"/>
</dbReference>
<dbReference type="Pfam" id="PF00170">
    <property type="entry name" value="bZIP_1"/>
    <property type="match status" value="1"/>
</dbReference>
<dbReference type="PROSITE" id="PS50217">
    <property type="entry name" value="BZIP"/>
    <property type="match status" value="1"/>
</dbReference>